<protein>
    <recommendedName>
        <fullName evidence="1">Heterokaryon incompatibility domain-containing protein</fullName>
    </recommendedName>
</protein>
<proteinExistence type="predicted"/>
<evidence type="ECO:0000313" key="2">
    <source>
        <dbReference type="EMBL" id="KAL2065582.1"/>
    </source>
</evidence>
<keyword evidence="3" id="KW-1185">Reference proteome</keyword>
<dbReference type="PANTHER" id="PTHR33112:SF15">
    <property type="entry name" value="HETEROKARYON INCOMPATIBILITY DOMAIN-CONTAINING PROTEIN"/>
    <property type="match status" value="1"/>
</dbReference>
<sequence>MESSNMASPIPRIIALPASTPLCATCAAVFSCRPRDFPYLEDIYTTDDGETWNEKLLLESTTHCFEDGAVNGCRLCKLFMAGVITVDCVTEQMRKNRYLPEGQKYKLVFSVIAPDVGHPRLRISLLGGPGECHFRQLTCLLQLIPDVKKYHFDRESWTASSPNLELVKGWIDNCERNHAVCRVYRQKVMSDRGPSRLLSLGSESSPHLRICDKGLENVRYASLSHCWGTNMPLRLLHSSVAAMRKDIKLEDLNSTFRDAITVCRHMGLQYLWIDSLCIIQDSIEDWLSESNKMYSIYSNAVLNICGTANNPKGLLVKRNEEEVHTNRIVINWDGVCAGVFFAMLEDLWLLDVYSSPLNSRGWVLQERFLSQRNLHFGNRQLFWECQEQISCELTPDGLVDGMRPHRAWQKVLSLEYDTAERLSLFGDEAEDLIPYHIWGMIVHAFSDSTLTFGTDKLIAISALARYCQTHLSLKGEYLAGLWSSHVAYQLLWEAWPTVHGQRQRDYRAPTWSWASVDDTVYDPCTVLYADERDIVIEIKQWNIDLVSTDKYGPISGGYITIAGRLARAVVCSDREIYDRPRYDLMLALDCFIRTEGDYRKDTLFEGSTEPLVITLYQNLVVMPVRKELDIKSNSACWYGLVLRPVEGSKGTFERLGKYRAARNEEALFEQAFADFDLKAEESGLAFESKGENGIMYTVKII</sequence>
<evidence type="ECO:0000313" key="3">
    <source>
        <dbReference type="Proteomes" id="UP001595075"/>
    </source>
</evidence>
<reference evidence="2 3" key="1">
    <citation type="journal article" date="2024" name="Commun. Biol.">
        <title>Comparative genomic analysis of thermophilic fungi reveals convergent evolutionary adaptations and gene losses.</title>
        <authorList>
            <person name="Steindorff A.S."/>
            <person name="Aguilar-Pontes M.V."/>
            <person name="Robinson A.J."/>
            <person name="Andreopoulos B."/>
            <person name="LaButti K."/>
            <person name="Kuo A."/>
            <person name="Mondo S."/>
            <person name="Riley R."/>
            <person name="Otillar R."/>
            <person name="Haridas S."/>
            <person name="Lipzen A."/>
            <person name="Grimwood J."/>
            <person name="Schmutz J."/>
            <person name="Clum A."/>
            <person name="Reid I.D."/>
            <person name="Moisan M.C."/>
            <person name="Butler G."/>
            <person name="Nguyen T.T.M."/>
            <person name="Dewar K."/>
            <person name="Conant G."/>
            <person name="Drula E."/>
            <person name="Henrissat B."/>
            <person name="Hansel C."/>
            <person name="Singer S."/>
            <person name="Hutchinson M.I."/>
            <person name="de Vries R.P."/>
            <person name="Natvig D.O."/>
            <person name="Powell A.J."/>
            <person name="Tsang A."/>
            <person name="Grigoriev I.V."/>
        </authorList>
    </citation>
    <scope>NUCLEOTIDE SEQUENCE [LARGE SCALE GENOMIC DNA]</scope>
    <source>
        <strain evidence="2 3">CBS 494.80</strain>
    </source>
</reference>
<evidence type="ECO:0000259" key="1">
    <source>
        <dbReference type="Pfam" id="PF06985"/>
    </source>
</evidence>
<dbReference type="InterPro" id="IPR010730">
    <property type="entry name" value="HET"/>
</dbReference>
<dbReference type="Pfam" id="PF06985">
    <property type="entry name" value="HET"/>
    <property type="match status" value="1"/>
</dbReference>
<accession>A0ABR4C7T6</accession>
<dbReference type="PANTHER" id="PTHR33112">
    <property type="entry name" value="DOMAIN PROTEIN, PUTATIVE-RELATED"/>
    <property type="match status" value="1"/>
</dbReference>
<organism evidence="2 3">
    <name type="scientific">Oculimacula yallundae</name>
    <dbReference type="NCBI Taxonomy" id="86028"/>
    <lineage>
        <taxon>Eukaryota</taxon>
        <taxon>Fungi</taxon>
        <taxon>Dikarya</taxon>
        <taxon>Ascomycota</taxon>
        <taxon>Pezizomycotina</taxon>
        <taxon>Leotiomycetes</taxon>
        <taxon>Helotiales</taxon>
        <taxon>Ploettnerulaceae</taxon>
        <taxon>Oculimacula</taxon>
    </lineage>
</organism>
<dbReference type="EMBL" id="JAZHXI010000012">
    <property type="protein sequence ID" value="KAL2065582.1"/>
    <property type="molecule type" value="Genomic_DNA"/>
</dbReference>
<name>A0ABR4C7T6_9HELO</name>
<dbReference type="Proteomes" id="UP001595075">
    <property type="component" value="Unassembled WGS sequence"/>
</dbReference>
<feature type="domain" description="Heterokaryon incompatibility" evidence="1">
    <location>
        <begin position="220"/>
        <end position="366"/>
    </location>
</feature>
<comment type="caution">
    <text evidence="2">The sequence shown here is derived from an EMBL/GenBank/DDBJ whole genome shotgun (WGS) entry which is preliminary data.</text>
</comment>
<gene>
    <name evidence="2" type="ORF">VTL71DRAFT_3252</name>
</gene>